<dbReference type="Pfam" id="PF03061">
    <property type="entry name" value="4HBT"/>
    <property type="match status" value="1"/>
</dbReference>
<evidence type="ECO:0000259" key="3">
    <source>
        <dbReference type="PROSITE" id="PS51770"/>
    </source>
</evidence>
<dbReference type="Proteomes" id="UP000780801">
    <property type="component" value="Unassembled WGS sequence"/>
</dbReference>
<keyword evidence="5" id="KW-1185">Reference proteome</keyword>
<accession>A0A9P6KFH7</accession>
<feature type="region of interest" description="Disordered" evidence="2">
    <location>
        <begin position="154"/>
        <end position="173"/>
    </location>
</feature>
<dbReference type="SUPFAM" id="SSF54637">
    <property type="entry name" value="Thioesterase/thiol ester dehydrase-isomerase"/>
    <property type="match status" value="2"/>
</dbReference>
<dbReference type="PANTHER" id="PTHR11049">
    <property type="entry name" value="ACYL COENZYME A THIOESTER HYDROLASE"/>
    <property type="match status" value="1"/>
</dbReference>
<evidence type="ECO:0000313" key="5">
    <source>
        <dbReference type="Proteomes" id="UP000780801"/>
    </source>
</evidence>
<dbReference type="Gene3D" id="3.10.129.10">
    <property type="entry name" value="Hotdog Thioesterase"/>
    <property type="match status" value="2"/>
</dbReference>
<evidence type="ECO:0000256" key="1">
    <source>
        <dbReference type="ARBA" id="ARBA00022801"/>
    </source>
</evidence>
<comment type="caution">
    <text evidence="4">The sequence shown here is derived from an EMBL/GenBank/DDBJ whole genome shotgun (WGS) entry which is preliminary data.</text>
</comment>
<dbReference type="AlphaFoldDB" id="A0A9P6KFH7"/>
<protein>
    <submittedName>
        <fullName evidence="4">Acyl-coenzyme A thioesterase 11</fullName>
    </submittedName>
</protein>
<reference evidence="4" key="1">
    <citation type="journal article" date="2020" name="Fungal Divers.">
        <title>Resolving the Mortierellaceae phylogeny through synthesis of multi-gene phylogenetics and phylogenomics.</title>
        <authorList>
            <person name="Vandepol N."/>
            <person name="Liber J."/>
            <person name="Desiro A."/>
            <person name="Na H."/>
            <person name="Kennedy M."/>
            <person name="Barry K."/>
            <person name="Grigoriev I.V."/>
            <person name="Miller A.N."/>
            <person name="O'Donnell K."/>
            <person name="Stajich J.E."/>
            <person name="Bonito G."/>
        </authorList>
    </citation>
    <scope>NUCLEOTIDE SEQUENCE</scope>
    <source>
        <strain evidence="4">KOD1015</strain>
    </source>
</reference>
<organism evidence="4 5">
    <name type="scientific">Lunasporangiospora selenospora</name>
    <dbReference type="NCBI Taxonomy" id="979761"/>
    <lineage>
        <taxon>Eukaryota</taxon>
        <taxon>Fungi</taxon>
        <taxon>Fungi incertae sedis</taxon>
        <taxon>Mucoromycota</taxon>
        <taxon>Mortierellomycotina</taxon>
        <taxon>Mortierellomycetes</taxon>
        <taxon>Mortierellales</taxon>
        <taxon>Mortierellaceae</taxon>
        <taxon>Lunasporangiospora</taxon>
    </lineage>
</organism>
<feature type="compositionally biased region" description="Polar residues" evidence="2">
    <location>
        <begin position="156"/>
        <end position="172"/>
    </location>
</feature>
<gene>
    <name evidence="4" type="primary">ACOT11</name>
    <name evidence="4" type="ORF">BGW38_008916</name>
</gene>
<dbReference type="PANTHER" id="PTHR11049:SF16">
    <property type="entry name" value="PROTEIN VDLD"/>
    <property type="match status" value="1"/>
</dbReference>
<sequence>MTEIVVPSHCDSRGYCLGGTVLSWIDIAAGIAAKKHGVYPAVTRSVDAVHFISPITLQNIVILQASVNRAWKTSMEVGVRVIIEDVLTAKRQYCCHAYLTFVALPQPPLLNLTPQLRTARPALFSGSQNGTNPADQTSEDTSFANSPAARRFSFSLPKSNSNSRQGGSQRSVQLPAIDPVTAVDIERFNMAQRRREQRLQQSKVDLDEEISMLSDIRDQMRNWTISLDQELPRTDYGLPSVTMKSTFAESVQLVLPQHANSLSITFGGQVMKWMEGVAAVSASRFAHVPIVTASDWKTNIYERGILLNGGYAALSELTTSPISPA</sequence>
<keyword evidence="1" id="KW-0378">Hydrolase</keyword>
<feature type="compositionally biased region" description="Polar residues" evidence="2">
    <location>
        <begin position="125"/>
        <end position="144"/>
    </location>
</feature>
<dbReference type="GO" id="GO:0006637">
    <property type="term" value="P:acyl-CoA metabolic process"/>
    <property type="evidence" value="ECO:0007669"/>
    <property type="project" value="TreeGrafter"/>
</dbReference>
<dbReference type="GO" id="GO:0005829">
    <property type="term" value="C:cytosol"/>
    <property type="evidence" value="ECO:0007669"/>
    <property type="project" value="TreeGrafter"/>
</dbReference>
<dbReference type="CDD" id="cd03442">
    <property type="entry name" value="BFIT_BACH"/>
    <property type="match status" value="1"/>
</dbReference>
<feature type="region of interest" description="Disordered" evidence="2">
    <location>
        <begin position="123"/>
        <end position="144"/>
    </location>
</feature>
<dbReference type="GO" id="GO:0052816">
    <property type="term" value="F:long-chain fatty acyl-CoA hydrolase activity"/>
    <property type="evidence" value="ECO:0007669"/>
    <property type="project" value="TreeGrafter"/>
</dbReference>
<feature type="domain" description="HotDog ACOT-type" evidence="3">
    <location>
        <begin position="244"/>
        <end position="325"/>
    </location>
</feature>
<feature type="domain" description="HotDog ACOT-type" evidence="3">
    <location>
        <begin position="1"/>
        <end position="107"/>
    </location>
</feature>
<dbReference type="PROSITE" id="PS51770">
    <property type="entry name" value="HOTDOG_ACOT"/>
    <property type="match status" value="2"/>
</dbReference>
<dbReference type="OrthoDB" id="3184331at2759"/>
<evidence type="ECO:0000313" key="4">
    <source>
        <dbReference type="EMBL" id="KAF9583659.1"/>
    </source>
</evidence>
<evidence type="ECO:0000256" key="2">
    <source>
        <dbReference type="SAM" id="MobiDB-lite"/>
    </source>
</evidence>
<dbReference type="InterPro" id="IPR006683">
    <property type="entry name" value="Thioestr_dom"/>
</dbReference>
<dbReference type="InterPro" id="IPR029069">
    <property type="entry name" value="HotDog_dom_sf"/>
</dbReference>
<proteinExistence type="predicted"/>
<dbReference type="EMBL" id="JAABOA010000632">
    <property type="protein sequence ID" value="KAF9583659.1"/>
    <property type="molecule type" value="Genomic_DNA"/>
</dbReference>
<dbReference type="InterPro" id="IPR040170">
    <property type="entry name" value="Cytosol_ACT"/>
</dbReference>
<dbReference type="InterPro" id="IPR033120">
    <property type="entry name" value="HOTDOG_ACOT"/>
</dbReference>
<name>A0A9P6KFH7_9FUNG</name>